<keyword evidence="1" id="KW-0963">Cytoplasm</keyword>
<dbReference type="Proteomes" id="UP000014115">
    <property type="component" value="Unassembled WGS sequence"/>
</dbReference>
<dbReference type="GO" id="GO:0008990">
    <property type="term" value="F:rRNA (guanine-N2-)-methyltransferase activity"/>
    <property type="evidence" value="ECO:0007669"/>
    <property type="project" value="UniProtKB-UniRule"/>
</dbReference>
<comment type="catalytic activity">
    <reaction evidence="1">
        <text>guanosine(1516) in 16S rRNA + S-adenosyl-L-methionine = N(2)-methylguanosine(1516) in 16S rRNA + S-adenosyl-L-homocysteine + H(+)</text>
        <dbReference type="Rhea" id="RHEA:43220"/>
        <dbReference type="Rhea" id="RHEA-COMP:10412"/>
        <dbReference type="Rhea" id="RHEA-COMP:10413"/>
        <dbReference type="ChEBI" id="CHEBI:15378"/>
        <dbReference type="ChEBI" id="CHEBI:57856"/>
        <dbReference type="ChEBI" id="CHEBI:59789"/>
        <dbReference type="ChEBI" id="CHEBI:74269"/>
        <dbReference type="ChEBI" id="CHEBI:74481"/>
        <dbReference type="EC" id="2.1.1.242"/>
    </reaction>
</comment>
<keyword evidence="1" id="KW-0698">rRNA processing</keyword>
<dbReference type="PATRIC" id="fig|740709.3.peg.2182"/>
<comment type="similarity">
    <text evidence="1">Belongs to the methyltransferase superfamily. RsmJ family.</text>
</comment>
<evidence type="ECO:0000256" key="1">
    <source>
        <dbReference type="HAMAP-Rule" id="MF_01523"/>
    </source>
</evidence>
<name>K2K2E5_9GAMM</name>
<comment type="subcellular location">
    <subcellularLocation>
        <location evidence="1">Cytoplasm</location>
    </subcellularLocation>
</comment>
<keyword evidence="1 2" id="KW-0808">Transferase</keyword>
<dbReference type="PANTHER" id="PTHR36112">
    <property type="entry name" value="RIBOSOMAL RNA SMALL SUBUNIT METHYLTRANSFERASE J"/>
    <property type="match status" value="1"/>
</dbReference>
<feature type="binding site" evidence="1">
    <location>
        <begin position="105"/>
        <end position="106"/>
    </location>
    <ligand>
        <name>S-adenosyl-L-methionine</name>
        <dbReference type="ChEBI" id="CHEBI:59789"/>
    </ligand>
</feature>
<keyword evidence="3" id="KW-1185">Reference proteome</keyword>
<dbReference type="RefSeq" id="WP_008489501.1">
    <property type="nucleotide sequence ID" value="NZ_AMRG01000014.1"/>
</dbReference>
<organism evidence="2 3">
    <name type="scientific">Idiomarina xiamenensis 10-D-4</name>
    <dbReference type="NCBI Taxonomy" id="740709"/>
    <lineage>
        <taxon>Bacteria</taxon>
        <taxon>Pseudomonadati</taxon>
        <taxon>Pseudomonadota</taxon>
        <taxon>Gammaproteobacteria</taxon>
        <taxon>Alteromonadales</taxon>
        <taxon>Idiomarinaceae</taxon>
        <taxon>Idiomarina</taxon>
    </lineage>
</organism>
<evidence type="ECO:0000313" key="3">
    <source>
        <dbReference type="Proteomes" id="UP000014115"/>
    </source>
</evidence>
<keyword evidence="1" id="KW-0949">S-adenosyl-L-methionine</keyword>
<dbReference type="InterPro" id="IPR007536">
    <property type="entry name" value="16SrRNA_methylTrfase_J"/>
</dbReference>
<gene>
    <name evidence="1" type="primary">rsmJ</name>
    <name evidence="2" type="ORF">A10D4_10809</name>
</gene>
<proteinExistence type="inferred from homology"/>
<dbReference type="GO" id="GO:0005737">
    <property type="term" value="C:cytoplasm"/>
    <property type="evidence" value="ECO:0007669"/>
    <property type="project" value="UniProtKB-SubCell"/>
</dbReference>
<dbReference type="AlphaFoldDB" id="K2K2E5"/>
<reference evidence="2 3" key="1">
    <citation type="journal article" date="2012" name="J. Bacteriol.">
        <title>Genome Sequence of Idiomarina xiamenensis Type Strain 10-D-4.</title>
        <authorList>
            <person name="Lai Q."/>
            <person name="Wang L."/>
            <person name="Wang W."/>
            <person name="Shao Z."/>
        </authorList>
    </citation>
    <scope>NUCLEOTIDE SEQUENCE [LARGE SCALE GENOMIC DNA]</scope>
    <source>
        <strain evidence="2 3">10-D-4</strain>
    </source>
</reference>
<comment type="caution">
    <text evidence="1">Lacks conserved residue(s) required for the propagation of feature annotation.</text>
</comment>
<feature type="binding site" evidence="1">
    <location>
        <begin position="121"/>
        <end position="122"/>
    </location>
    <ligand>
        <name>S-adenosyl-L-methionine</name>
        <dbReference type="ChEBI" id="CHEBI:59789"/>
    </ligand>
</feature>
<dbReference type="SUPFAM" id="SSF53335">
    <property type="entry name" value="S-adenosyl-L-methionine-dependent methyltransferases"/>
    <property type="match status" value="1"/>
</dbReference>
<dbReference type="STRING" id="740709.A10D4_10809"/>
<keyword evidence="1 2" id="KW-0489">Methyltransferase</keyword>
<dbReference type="HAMAP" id="MF_01523">
    <property type="entry name" value="16SrRNA_methyltr_J"/>
    <property type="match status" value="1"/>
</dbReference>
<feature type="binding site" evidence="1">
    <location>
        <position position="172"/>
    </location>
    <ligand>
        <name>S-adenosyl-L-methionine</name>
        <dbReference type="ChEBI" id="CHEBI:59789"/>
    </ligand>
</feature>
<dbReference type="EMBL" id="AMRG01000014">
    <property type="protein sequence ID" value="EKE80872.1"/>
    <property type="molecule type" value="Genomic_DNA"/>
</dbReference>
<accession>K2K2E5</accession>
<dbReference type="Pfam" id="PF04445">
    <property type="entry name" value="SAM_MT"/>
    <property type="match status" value="1"/>
</dbReference>
<dbReference type="PANTHER" id="PTHR36112:SF1">
    <property type="entry name" value="RIBOSOMAL RNA SMALL SUBUNIT METHYLTRANSFERASE J"/>
    <property type="match status" value="1"/>
</dbReference>
<dbReference type="Gene3D" id="3.40.50.150">
    <property type="entry name" value="Vaccinia Virus protein VP39"/>
    <property type="match status" value="1"/>
</dbReference>
<protein>
    <recommendedName>
        <fullName evidence="1">Ribosomal RNA small subunit methyltransferase J</fullName>
        <ecNumber evidence="1">2.1.1.242</ecNumber>
    </recommendedName>
    <alternativeName>
        <fullName evidence="1">16S rRNA m2G1516 methyltransferase</fullName>
    </alternativeName>
    <alternativeName>
        <fullName evidence="1">rRNA (guanine-N(2)-)-methyltransferase</fullName>
    </alternativeName>
</protein>
<dbReference type="InterPro" id="IPR029063">
    <property type="entry name" value="SAM-dependent_MTases_sf"/>
</dbReference>
<dbReference type="eggNOG" id="COG0742">
    <property type="taxonomic scope" value="Bacteria"/>
</dbReference>
<comment type="caution">
    <text evidence="2">The sequence shown here is derived from an EMBL/GenBank/DDBJ whole genome shotgun (WGS) entry which is preliminary data.</text>
</comment>
<evidence type="ECO:0000313" key="2">
    <source>
        <dbReference type="EMBL" id="EKE80872.1"/>
    </source>
</evidence>
<dbReference type="OrthoDB" id="3191794at2"/>
<sequence length="251" mass="27352">MTPTVALLAATPAFADAAKRLAEQYQLADSPQPDAEFVLYLDDDGLALHWLSMPKMTPLRINLGEGKSGFRARQASIKDEAIARAVGLGKGQRPRVLDATAGLGRDAFLLASMGCQVALSERHAVVAALLQDGLARAARRVDWLPERLYFAASDSLFSGAGLRSDIDVVYLDPMYPKAAGNKQRAAVKKDMQMFQQLVGADSDADALLEPALAMAQQRVVVKRPQHADWLAGLKPNSQIISKKHRFDVYQR</sequence>
<comment type="function">
    <text evidence="1">Specifically methylates the guanosine in position 1516 of 16S rRNA.</text>
</comment>
<dbReference type="EC" id="2.1.1.242" evidence="1"/>